<dbReference type="EMBL" id="JAACJM010000055">
    <property type="protein sequence ID" value="KAF5356381.1"/>
    <property type="molecule type" value="Genomic_DNA"/>
</dbReference>
<feature type="transmembrane region" description="Helical" evidence="1">
    <location>
        <begin position="6"/>
        <end position="24"/>
    </location>
</feature>
<reference evidence="2 3" key="1">
    <citation type="journal article" date="2020" name="ISME J.">
        <title>Uncovering the hidden diversity of litter-decomposition mechanisms in mushroom-forming fungi.</title>
        <authorList>
            <person name="Floudas D."/>
            <person name="Bentzer J."/>
            <person name="Ahren D."/>
            <person name="Johansson T."/>
            <person name="Persson P."/>
            <person name="Tunlid A."/>
        </authorList>
    </citation>
    <scope>NUCLEOTIDE SEQUENCE [LARGE SCALE GENOMIC DNA]</scope>
    <source>
        <strain evidence="2 3">CBS 291.85</strain>
    </source>
</reference>
<feature type="transmembrane region" description="Helical" evidence="1">
    <location>
        <begin position="250"/>
        <end position="274"/>
    </location>
</feature>
<evidence type="ECO:0000313" key="3">
    <source>
        <dbReference type="Proteomes" id="UP000559256"/>
    </source>
</evidence>
<evidence type="ECO:0000256" key="1">
    <source>
        <dbReference type="SAM" id="Phobius"/>
    </source>
</evidence>
<feature type="transmembrane region" description="Helical" evidence="1">
    <location>
        <begin position="333"/>
        <end position="355"/>
    </location>
</feature>
<evidence type="ECO:0000313" key="2">
    <source>
        <dbReference type="EMBL" id="KAF5356381.1"/>
    </source>
</evidence>
<dbReference type="AlphaFoldDB" id="A0A8H5G144"/>
<name>A0A8H5G144_9AGAR</name>
<gene>
    <name evidence="2" type="ORF">D9758_009530</name>
</gene>
<organism evidence="2 3">
    <name type="scientific">Tetrapyrgos nigripes</name>
    <dbReference type="NCBI Taxonomy" id="182062"/>
    <lineage>
        <taxon>Eukaryota</taxon>
        <taxon>Fungi</taxon>
        <taxon>Dikarya</taxon>
        <taxon>Basidiomycota</taxon>
        <taxon>Agaricomycotina</taxon>
        <taxon>Agaricomycetes</taxon>
        <taxon>Agaricomycetidae</taxon>
        <taxon>Agaricales</taxon>
        <taxon>Marasmiineae</taxon>
        <taxon>Marasmiaceae</taxon>
        <taxon>Tetrapyrgos</taxon>
    </lineage>
</organism>
<keyword evidence="1" id="KW-0812">Transmembrane</keyword>
<feature type="transmembrane region" description="Helical" evidence="1">
    <location>
        <begin position="145"/>
        <end position="166"/>
    </location>
</feature>
<comment type="caution">
    <text evidence="2">The sequence shown here is derived from an EMBL/GenBank/DDBJ whole genome shotgun (WGS) entry which is preliminary data.</text>
</comment>
<keyword evidence="1" id="KW-0472">Membrane</keyword>
<keyword evidence="3" id="KW-1185">Reference proteome</keyword>
<proteinExistence type="predicted"/>
<dbReference type="InterPro" id="IPR021362">
    <property type="entry name" value="DUF2834"/>
</dbReference>
<accession>A0A8H5G144</accession>
<feature type="transmembrane region" description="Helical" evidence="1">
    <location>
        <begin position="210"/>
        <end position="230"/>
    </location>
</feature>
<keyword evidence="1" id="KW-1133">Transmembrane helix</keyword>
<dbReference type="Pfam" id="PF11196">
    <property type="entry name" value="DUF2834"/>
    <property type="match status" value="1"/>
</dbReference>
<dbReference type="OrthoDB" id="2126185at2759"/>
<protein>
    <submittedName>
        <fullName evidence="2">Uncharacterized protein</fullName>
    </submittedName>
</protein>
<sequence>MDATIAQFIFISYFSVIIFLLAVILKSIPWSQAKLYHGVRRKAVLFSSLTLGSFAHTWYYMFKFLARSFQDYETQKSVSQALDKASLSERITAWLIDSTLFEQAWATVCAGPLNWWWSEQICAYTVGAWTVFLFVEGQRYKVKHIWAYMLLGQLVAISVASNLFYLALSLSSYTPGPNEITLRAKPILWLSILISLLTVANTPYTTEQTFLPNLLIMHAMLTVPLFYVSFRKYSFDSTGRFSIHFRTLHFIIFLFTSLMRARTIITAFQAVPYYTEPSVADLYSLLNLRPLLHALWETLHSHPAQSSIGWDAVWTSGSFVVWTLRDSLFKLDLVATMLVHTALFSAGTVASFLELSKGKGRKERAGPAATVKKEE</sequence>
<feature type="transmembrane region" description="Helical" evidence="1">
    <location>
        <begin position="44"/>
        <end position="62"/>
    </location>
</feature>
<dbReference type="Proteomes" id="UP000559256">
    <property type="component" value="Unassembled WGS sequence"/>
</dbReference>